<feature type="region of interest" description="Disordered" evidence="1">
    <location>
        <begin position="1"/>
        <end position="80"/>
    </location>
</feature>
<evidence type="ECO:0000256" key="1">
    <source>
        <dbReference type="SAM" id="MobiDB-lite"/>
    </source>
</evidence>
<dbReference type="EMBL" id="BPLR01005260">
    <property type="protein sequence ID" value="GIY01100.1"/>
    <property type="molecule type" value="Genomic_DNA"/>
</dbReference>
<evidence type="ECO:0000313" key="2">
    <source>
        <dbReference type="EMBL" id="GIY01100.1"/>
    </source>
</evidence>
<organism evidence="2 3">
    <name type="scientific">Caerostris extrusa</name>
    <name type="common">Bark spider</name>
    <name type="synonym">Caerostris bankana</name>
    <dbReference type="NCBI Taxonomy" id="172846"/>
    <lineage>
        <taxon>Eukaryota</taxon>
        <taxon>Metazoa</taxon>
        <taxon>Ecdysozoa</taxon>
        <taxon>Arthropoda</taxon>
        <taxon>Chelicerata</taxon>
        <taxon>Arachnida</taxon>
        <taxon>Araneae</taxon>
        <taxon>Araneomorphae</taxon>
        <taxon>Entelegynae</taxon>
        <taxon>Araneoidea</taxon>
        <taxon>Araneidae</taxon>
        <taxon>Caerostris</taxon>
    </lineage>
</organism>
<reference evidence="2 3" key="1">
    <citation type="submission" date="2021-06" db="EMBL/GenBank/DDBJ databases">
        <title>Caerostris extrusa draft genome.</title>
        <authorList>
            <person name="Kono N."/>
            <person name="Arakawa K."/>
        </authorList>
    </citation>
    <scope>NUCLEOTIDE SEQUENCE [LARGE SCALE GENOMIC DNA]</scope>
</reference>
<feature type="compositionally biased region" description="Polar residues" evidence="1">
    <location>
        <begin position="36"/>
        <end position="52"/>
    </location>
</feature>
<gene>
    <name evidence="2" type="ORF">CEXT_337351</name>
</gene>
<dbReference type="Proteomes" id="UP001054945">
    <property type="component" value="Unassembled WGS sequence"/>
</dbReference>
<keyword evidence="3" id="KW-1185">Reference proteome</keyword>
<protein>
    <submittedName>
        <fullName evidence="2">Uncharacterized protein</fullName>
    </submittedName>
</protein>
<proteinExistence type="predicted"/>
<evidence type="ECO:0000313" key="3">
    <source>
        <dbReference type="Proteomes" id="UP001054945"/>
    </source>
</evidence>
<name>A0AAV4PZ95_CAEEX</name>
<comment type="caution">
    <text evidence="2">The sequence shown here is derived from an EMBL/GenBank/DDBJ whole genome shotgun (WGS) entry which is preliminary data.</text>
</comment>
<sequence>MQNKRSVKGLDEEKEMPSNLENIKKEESAPTKKFKSSTSELFQETNPANATENIPIPSPETNLSMDSTQASEGTDSNDGFESEIDMLIENYYVSDTSVAIESHECTVNCYNEDTILYDVNDTFPYKTESHDCSVNCYSDDTESIDVNEHSGIKIESHESSVNCYSEDKRSYDVNEHYGIMEENSANAIEKIFLPSAETNLSMDNAGASGAIGSTDDLLPAVSVERPRPKKPKVFGREEGKRKLKHLYSKCETKYHI</sequence>
<accession>A0AAV4PZ95</accession>
<feature type="compositionally biased region" description="Polar residues" evidence="1">
    <location>
        <begin position="59"/>
        <end position="77"/>
    </location>
</feature>
<dbReference type="AlphaFoldDB" id="A0AAV4PZ95"/>